<sequence>MRRAIIATAAVTLLVSGCTSDHDAPDSPKNTAAKQDKAPLKLSSTWVPKLEKATGRGKPSICKTVGSRACNAHLTELTEAVYAVETAIDEAGAQGRYPSSSSSASPGSASPSAWTRTLQPMTTWSVRGD</sequence>
<feature type="region of interest" description="Disordered" evidence="1">
    <location>
        <begin position="92"/>
        <end position="129"/>
    </location>
</feature>
<evidence type="ECO:0000313" key="2">
    <source>
        <dbReference type="EMBL" id="QDQ10276.1"/>
    </source>
</evidence>
<reference evidence="2 3" key="1">
    <citation type="journal article" date="2019" name="J. Ind. Microbiol. Biotechnol.">
        <title>The complete genomic sequence of Streptomyces spectabilis NRRL-2792 and identification of secondary metabolite biosynthetic gene clusters.</title>
        <authorList>
            <person name="Sinha A."/>
            <person name="Phillips-Salemka S."/>
            <person name="Niraula T.A."/>
            <person name="Short K.A."/>
            <person name="Niraula N.P."/>
        </authorList>
    </citation>
    <scope>NUCLEOTIDE SEQUENCE [LARGE SCALE GENOMIC DNA]</scope>
    <source>
        <strain evidence="2 3">NRRL 2792</strain>
    </source>
</reference>
<dbReference type="Proteomes" id="UP000316806">
    <property type="component" value="Chromosome"/>
</dbReference>
<dbReference type="EMBL" id="CP040916">
    <property type="protein sequence ID" value="QDQ10276.1"/>
    <property type="molecule type" value="Genomic_DNA"/>
</dbReference>
<feature type="compositionally biased region" description="Low complexity" evidence="1">
    <location>
        <begin position="98"/>
        <end position="113"/>
    </location>
</feature>
<dbReference type="PROSITE" id="PS51257">
    <property type="entry name" value="PROKAR_LIPOPROTEIN"/>
    <property type="match status" value="1"/>
</dbReference>
<protein>
    <submittedName>
        <fullName evidence="2">Uncharacterized protein</fullName>
    </submittedName>
</protein>
<feature type="region of interest" description="Disordered" evidence="1">
    <location>
        <begin position="18"/>
        <end position="37"/>
    </location>
</feature>
<gene>
    <name evidence="2" type="ORF">FH965_06635</name>
</gene>
<feature type="compositionally biased region" description="Polar residues" evidence="1">
    <location>
        <begin position="114"/>
        <end position="129"/>
    </location>
</feature>
<evidence type="ECO:0000313" key="3">
    <source>
        <dbReference type="Proteomes" id="UP000316806"/>
    </source>
</evidence>
<name>A0A516R3Q1_STRST</name>
<organism evidence="2 3">
    <name type="scientific">Streptomyces spectabilis</name>
    <dbReference type="NCBI Taxonomy" id="68270"/>
    <lineage>
        <taxon>Bacteria</taxon>
        <taxon>Bacillati</taxon>
        <taxon>Actinomycetota</taxon>
        <taxon>Actinomycetes</taxon>
        <taxon>Kitasatosporales</taxon>
        <taxon>Streptomycetaceae</taxon>
        <taxon>Streptomyces</taxon>
    </lineage>
</organism>
<dbReference type="RefSeq" id="WP_144002082.1">
    <property type="nucleotide sequence ID" value="NZ_CP040916.1"/>
</dbReference>
<dbReference type="AlphaFoldDB" id="A0A516R3Q1"/>
<proteinExistence type="predicted"/>
<accession>A0A516R3Q1</accession>
<evidence type="ECO:0000256" key="1">
    <source>
        <dbReference type="SAM" id="MobiDB-lite"/>
    </source>
</evidence>